<feature type="region of interest" description="Disordered" evidence="1">
    <location>
        <begin position="25"/>
        <end position="52"/>
    </location>
</feature>
<feature type="compositionally biased region" description="Basic residues" evidence="1">
    <location>
        <begin position="28"/>
        <end position="44"/>
    </location>
</feature>
<comment type="caution">
    <text evidence="2">The sequence shown here is derived from an EMBL/GenBank/DDBJ whole genome shotgun (WGS) entry which is preliminary data.</text>
</comment>
<evidence type="ECO:0000313" key="2">
    <source>
        <dbReference type="EMBL" id="KAA1064741.1"/>
    </source>
</evidence>
<sequence length="114" mass="13040">MGMAPAIWDGRPVPEVQTVFFPQEHSLSQRKAKASKSKQHKGHINKTSQSESKLNLNGRSIWAQPIHPCPWTLGSMGVHVSVKEWCQRFIQPQYMQHIRAQRPFSIICPRPDLS</sequence>
<evidence type="ECO:0000313" key="3">
    <source>
        <dbReference type="Proteomes" id="UP000324748"/>
    </source>
</evidence>
<proteinExistence type="predicted"/>
<gene>
    <name evidence="2" type="ORF">PGT21_013199</name>
</gene>
<dbReference type="Proteomes" id="UP000324748">
    <property type="component" value="Unassembled WGS sequence"/>
</dbReference>
<name>A0A5B0LK54_PUCGR</name>
<evidence type="ECO:0000256" key="1">
    <source>
        <dbReference type="SAM" id="MobiDB-lite"/>
    </source>
</evidence>
<organism evidence="2 3">
    <name type="scientific">Puccinia graminis f. sp. tritici</name>
    <dbReference type="NCBI Taxonomy" id="56615"/>
    <lineage>
        <taxon>Eukaryota</taxon>
        <taxon>Fungi</taxon>
        <taxon>Dikarya</taxon>
        <taxon>Basidiomycota</taxon>
        <taxon>Pucciniomycotina</taxon>
        <taxon>Pucciniomycetes</taxon>
        <taxon>Pucciniales</taxon>
        <taxon>Pucciniaceae</taxon>
        <taxon>Puccinia</taxon>
    </lineage>
</organism>
<keyword evidence="3" id="KW-1185">Reference proteome</keyword>
<dbReference type="EMBL" id="VSWC01000197">
    <property type="protein sequence ID" value="KAA1064741.1"/>
    <property type="molecule type" value="Genomic_DNA"/>
</dbReference>
<reference evidence="2 3" key="1">
    <citation type="submission" date="2019-05" db="EMBL/GenBank/DDBJ databases">
        <title>Emergence of the Ug99 lineage of the wheat stem rust pathogen through somatic hybridization.</title>
        <authorList>
            <person name="Li F."/>
            <person name="Upadhyaya N.M."/>
            <person name="Sperschneider J."/>
            <person name="Matny O."/>
            <person name="Nguyen-Phuc H."/>
            <person name="Mago R."/>
            <person name="Raley C."/>
            <person name="Miller M.E."/>
            <person name="Silverstein K.A.T."/>
            <person name="Henningsen E."/>
            <person name="Hirsch C.D."/>
            <person name="Visser B."/>
            <person name="Pretorius Z.A."/>
            <person name="Steffenson B.J."/>
            <person name="Schwessinger B."/>
            <person name="Dodds P.N."/>
            <person name="Figueroa M."/>
        </authorList>
    </citation>
    <scope>NUCLEOTIDE SEQUENCE [LARGE SCALE GENOMIC DNA]</scope>
    <source>
        <strain evidence="2">21-0</strain>
    </source>
</reference>
<protein>
    <submittedName>
        <fullName evidence="2">Uncharacterized protein</fullName>
    </submittedName>
</protein>
<dbReference type="AlphaFoldDB" id="A0A5B0LK54"/>
<accession>A0A5B0LK54</accession>